<dbReference type="Proteomes" id="UP000016922">
    <property type="component" value="Unassembled WGS sequence"/>
</dbReference>
<dbReference type="OrthoDB" id="3564932at2759"/>
<sequence length="195" mass="20827">MFSRIVSIVLLLGLGCALVTCTPSLATRTRTPTITLTPAPLPSPLTVYITTTVYTCVSSSSTCTTGTLVTISSGTYLPSTISYALVTPAIPIPSTATSAGYMPEASWAAVHSLSSFDIILPQDQKENAQFSCQAYCELPVCYSFFVGFLIKGGGGYFWRCTAYNALLTPELLLPQSFALLRNGTGWDRICGLRVP</sequence>
<feature type="chain" id="PRO_5004508023" evidence="1">
    <location>
        <begin position="22"/>
        <end position="195"/>
    </location>
</feature>
<reference evidence="2 3" key="1">
    <citation type="journal article" date="2013" name="BMC Genomics">
        <title>Genomics-driven discovery of the pneumocandin biosynthetic gene cluster in the fungus Glarea lozoyensis.</title>
        <authorList>
            <person name="Chen L."/>
            <person name="Yue Q."/>
            <person name="Zhang X."/>
            <person name="Xiang M."/>
            <person name="Wang C."/>
            <person name="Li S."/>
            <person name="Che Y."/>
            <person name="Ortiz-Lopez F.J."/>
            <person name="Bills G.F."/>
            <person name="Liu X."/>
            <person name="An Z."/>
        </authorList>
    </citation>
    <scope>NUCLEOTIDE SEQUENCE [LARGE SCALE GENOMIC DNA]</scope>
    <source>
        <strain evidence="3">ATCC 20868 / MF5171</strain>
    </source>
</reference>
<protein>
    <submittedName>
        <fullName evidence="2">Uncharacterized protein</fullName>
    </submittedName>
</protein>
<evidence type="ECO:0000256" key="1">
    <source>
        <dbReference type="SAM" id="SignalP"/>
    </source>
</evidence>
<proteinExistence type="predicted"/>
<name>S3D4K7_GLAL2</name>
<keyword evidence="3" id="KW-1185">Reference proteome</keyword>
<keyword evidence="1" id="KW-0732">Signal</keyword>
<feature type="signal peptide" evidence="1">
    <location>
        <begin position="1"/>
        <end position="21"/>
    </location>
</feature>
<gene>
    <name evidence="2" type="ORF">GLAREA_07859</name>
</gene>
<evidence type="ECO:0000313" key="3">
    <source>
        <dbReference type="Proteomes" id="UP000016922"/>
    </source>
</evidence>
<dbReference type="AlphaFoldDB" id="S3D4K7"/>
<dbReference type="PROSITE" id="PS51257">
    <property type="entry name" value="PROKAR_LIPOPROTEIN"/>
    <property type="match status" value="1"/>
</dbReference>
<evidence type="ECO:0000313" key="2">
    <source>
        <dbReference type="EMBL" id="EPE32725.1"/>
    </source>
</evidence>
<dbReference type="eggNOG" id="ENOG502RK47">
    <property type="taxonomic scope" value="Eukaryota"/>
</dbReference>
<dbReference type="RefSeq" id="XP_008080737.1">
    <property type="nucleotide sequence ID" value="XM_008082546.1"/>
</dbReference>
<organism evidence="2 3">
    <name type="scientific">Glarea lozoyensis (strain ATCC 20868 / MF5171)</name>
    <dbReference type="NCBI Taxonomy" id="1116229"/>
    <lineage>
        <taxon>Eukaryota</taxon>
        <taxon>Fungi</taxon>
        <taxon>Dikarya</taxon>
        <taxon>Ascomycota</taxon>
        <taxon>Pezizomycotina</taxon>
        <taxon>Leotiomycetes</taxon>
        <taxon>Helotiales</taxon>
        <taxon>Helotiaceae</taxon>
        <taxon>Glarea</taxon>
    </lineage>
</organism>
<dbReference type="EMBL" id="KE145359">
    <property type="protein sequence ID" value="EPE32725.1"/>
    <property type="molecule type" value="Genomic_DNA"/>
</dbReference>
<dbReference type="HOGENOM" id="CLU_1396445_0_0_1"/>
<dbReference type="GeneID" id="19466911"/>
<accession>S3D4K7</accession>
<dbReference type="KEGG" id="glz:GLAREA_07859"/>